<evidence type="ECO:0000256" key="1">
    <source>
        <dbReference type="SAM" id="Phobius"/>
    </source>
</evidence>
<dbReference type="Proteomes" id="UP001059836">
    <property type="component" value="Chromosome"/>
</dbReference>
<evidence type="ECO:0000313" key="2">
    <source>
        <dbReference type="EMBL" id="QHN35462.1"/>
    </source>
</evidence>
<name>A0ABX6IIE1_9ACTN</name>
<keyword evidence="3" id="KW-1185">Reference proteome</keyword>
<dbReference type="EMBL" id="CP045809">
    <property type="protein sequence ID" value="QHN35462.1"/>
    <property type="molecule type" value="Genomic_DNA"/>
</dbReference>
<protein>
    <recommendedName>
        <fullName evidence="4">Sporulation protein</fullName>
    </recommendedName>
</protein>
<feature type="transmembrane region" description="Helical" evidence="1">
    <location>
        <begin position="64"/>
        <end position="84"/>
    </location>
</feature>
<gene>
    <name evidence="2" type="ORF">GII31_11780</name>
</gene>
<evidence type="ECO:0008006" key="4">
    <source>
        <dbReference type="Google" id="ProtNLM"/>
    </source>
</evidence>
<proteinExistence type="predicted"/>
<organism evidence="2 3">
    <name type="scientific">Gordonia pseudamarae</name>
    <dbReference type="NCBI Taxonomy" id="2831662"/>
    <lineage>
        <taxon>Bacteria</taxon>
        <taxon>Bacillati</taxon>
        <taxon>Actinomycetota</taxon>
        <taxon>Actinomycetes</taxon>
        <taxon>Mycobacteriales</taxon>
        <taxon>Gordoniaceae</taxon>
        <taxon>Gordonia</taxon>
    </lineage>
</organism>
<dbReference type="RefSeq" id="WP_213243295.1">
    <property type="nucleotide sequence ID" value="NZ_CP045806.1"/>
</dbReference>
<reference evidence="2" key="1">
    <citation type="journal article" date="2021" name="Nat. Microbiol.">
        <title>Cocultivation of an ultrasmall environmental parasitic bacterium with lytic ability against bacteria associated with wastewater foams.</title>
        <authorList>
            <person name="Batinovic S."/>
            <person name="Rose J.J.A."/>
            <person name="Ratcliffe J."/>
            <person name="Seviour R.J."/>
            <person name="Petrovski S."/>
        </authorList>
    </citation>
    <scope>NUCLEOTIDE SEQUENCE</scope>
    <source>
        <strain evidence="2">CON9</strain>
    </source>
</reference>
<keyword evidence="1" id="KW-1133">Transmembrane helix</keyword>
<accession>A0ABX6IIE1</accession>
<keyword evidence="1" id="KW-0472">Membrane</keyword>
<sequence>MSIGDLVTRASTRTFGEPLTTPDGVTVIPVTRTSRGGDGAGAVGVFVVHGNKVVWSPAIDAERIALVGVLTGFVAAVLGCVAVIRRPPWPDLRR</sequence>
<keyword evidence="1" id="KW-0812">Transmembrane</keyword>
<evidence type="ECO:0000313" key="3">
    <source>
        <dbReference type="Proteomes" id="UP001059836"/>
    </source>
</evidence>